<evidence type="ECO:0000313" key="3">
    <source>
        <dbReference type="Proteomes" id="UP000552700"/>
    </source>
</evidence>
<protein>
    <submittedName>
        <fullName evidence="2">SAM-dependent methyltransferase</fullName>
    </submittedName>
</protein>
<feature type="domain" description="Methyltransferase type 11" evidence="1">
    <location>
        <begin position="70"/>
        <end position="171"/>
    </location>
</feature>
<keyword evidence="2" id="KW-0489">Methyltransferase</keyword>
<proteinExistence type="predicted"/>
<name>A0A841IWI6_9SPHN</name>
<dbReference type="SUPFAM" id="SSF53335">
    <property type="entry name" value="S-adenosyl-L-methionine-dependent methyltransferases"/>
    <property type="match status" value="1"/>
</dbReference>
<dbReference type="RefSeq" id="WP_184076736.1">
    <property type="nucleotide sequence ID" value="NZ_JACIJP010000001.1"/>
</dbReference>
<accession>A0A841IWI6</accession>
<gene>
    <name evidence="2" type="ORF">FHS92_000229</name>
</gene>
<dbReference type="CDD" id="cd02440">
    <property type="entry name" value="AdoMet_MTases"/>
    <property type="match status" value="1"/>
</dbReference>
<reference evidence="2 3" key="1">
    <citation type="submission" date="2020-08" db="EMBL/GenBank/DDBJ databases">
        <title>Genomic Encyclopedia of Type Strains, Phase IV (KMG-IV): sequencing the most valuable type-strain genomes for metagenomic binning, comparative biology and taxonomic classification.</title>
        <authorList>
            <person name="Goeker M."/>
        </authorList>
    </citation>
    <scope>NUCLEOTIDE SEQUENCE [LARGE SCALE GENOMIC DNA]</scope>
    <source>
        <strain evidence="2 3">DSM 102255</strain>
    </source>
</reference>
<dbReference type="InterPro" id="IPR013216">
    <property type="entry name" value="Methyltransf_11"/>
</dbReference>
<keyword evidence="3" id="KW-1185">Reference proteome</keyword>
<organism evidence="2 3">
    <name type="scientific">Sphingobium subterraneum</name>
    <dbReference type="NCBI Taxonomy" id="627688"/>
    <lineage>
        <taxon>Bacteria</taxon>
        <taxon>Pseudomonadati</taxon>
        <taxon>Pseudomonadota</taxon>
        <taxon>Alphaproteobacteria</taxon>
        <taxon>Sphingomonadales</taxon>
        <taxon>Sphingomonadaceae</taxon>
        <taxon>Sphingobium</taxon>
    </lineage>
</organism>
<dbReference type="PANTHER" id="PTHR42912">
    <property type="entry name" value="METHYLTRANSFERASE"/>
    <property type="match status" value="1"/>
</dbReference>
<dbReference type="EMBL" id="JACIJP010000001">
    <property type="protein sequence ID" value="MBB6122522.1"/>
    <property type="molecule type" value="Genomic_DNA"/>
</dbReference>
<dbReference type="InterPro" id="IPR050508">
    <property type="entry name" value="Methyltransf_Superfamily"/>
</dbReference>
<dbReference type="GO" id="GO:0032259">
    <property type="term" value="P:methylation"/>
    <property type="evidence" value="ECO:0007669"/>
    <property type="project" value="UniProtKB-KW"/>
</dbReference>
<dbReference type="GO" id="GO:0008757">
    <property type="term" value="F:S-adenosylmethionine-dependent methyltransferase activity"/>
    <property type="evidence" value="ECO:0007669"/>
    <property type="project" value="InterPro"/>
</dbReference>
<dbReference type="InterPro" id="IPR029063">
    <property type="entry name" value="SAM-dependent_MTases_sf"/>
</dbReference>
<dbReference type="AlphaFoldDB" id="A0A841IWI6"/>
<sequence length="307" mass="34488">MNAPAASRSTHPARPSLRGRLCASLCRPMLKRPVAAETAAINDYQVWRNASLAQSWARFSDADVDRRDVLDFGCGNGPLSLFLAATRDPESITGVDLYVEAIERARAALAVMEPQPAVPVRFIVGGADGMPLAEAAYDTILAFDCLEHVMEPQAILGEWARVLRPGGKVLIEWFPFRGPFGPHMDALIPLPWAHVLFGERALFEACEALYDDPAFQPRHWDLDARGEKLPNKWRQWRSFSEQGYVNELTTAQFRAMAAKVGFRFIRFERHGLFSSRPSLGRFTRVLARIPWLGEYLTSHVIVELQKN</sequence>
<dbReference type="Pfam" id="PF08241">
    <property type="entry name" value="Methyltransf_11"/>
    <property type="match status" value="1"/>
</dbReference>
<keyword evidence="2" id="KW-0808">Transferase</keyword>
<dbReference type="Proteomes" id="UP000552700">
    <property type="component" value="Unassembled WGS sequence"/>
</dbReference>
<dbReference type="Gene3D" id="3.40.50.150">
    <property type="entry name" value="Vaccinia Virus protein VP39"/>
    <property type="match status" value="1"/>
</dbReference>
<evidence type="ECO:0000313" key="2">
    <source>
        <dbReference type="EMBL" id="MBB6122522.1"/>
    </source>
</evidence>
<comment type="caution">
    <text evidence="2">The sequence shown here is derived from an EMBL/GenBank/DDBJ whole genome shotgun (WGS) entry which is preliminary data.</text>
</comment>
<evidence type="ECO:0000259" key="1">
    <source>
        <dbReference type="Pfam" id="PF08241"/>
    </source>
</evidence>